<dbReference type="SUPFAM" id="SSF53335">
    <property type="entry name" value="S-adenosyl-L-methionine-dependent methyltransferases"/>
    <property type="match status" value="1"/>
</dbReference>
<accession>A0A2P8H0Q6</accession>
<sequence length="204" mass="21542">MTRIIAGRARSVRLSVPSVGTRPTSERVREALFSTLDAWDAISGAHVLDLYAGSGALGLEAASRGASSVVLVERNAKAAGLCRTNAAAVQRALGPRPTPIDVSTRSVRAHLTTATPPVDLVLVDPPYDVSEQDIADDLAAIARLLSAGGVIVVERSSRSPEPTWPTGIEAIRKRAYGETTLWFAESPAPESDEAERSETSRASD</sequence>
<feature type="region of interest" description="Disordered" evidence="3">
    <location>
        <begin position="183"/>
        <end position="204"/>
    </location>
</feature>
<dbReference type="InterPro" id="IPR029063">
    <property type="entry name" value="SAM-dependent_MTases_sf"/>
</dbReference>
<dbReference type="EMBL" id="PYAU01000001">
    <property type="protein sequence ID" value="PSL39802.1"/>
    <property type="molecule type" value="Genomic_DNA"/>
</dbReference>
<dbReference type="Proteomes" id="UP000268291">
    <property type="component" value="Unassembled WGS sequence"/>
</dbReference>
<dbReference type="EC" id="2.1.1.171" evidence="5"/>
<dbReference type="Pfam" id="PF03602">
    <property type="entry name" value="Cons_hypoth95"/>
    <property type="match status" value="1"/>
</dbReference>
<evidence type="ECO:0000256" key="3">
    <source>
        <dbReference type="SAM" id="MobiDB-lite"/>
    </source>
</evidence>
<reference evidence="5 7" key="2">
    <citation type="submission" date="2018-12" db="EMBL/GenBank/DDBJ databases">
        <authorList>
            <person name="hu s."/>
            <person name="Xu Y."/>
            <person name="Xu B."/>
            <person name="Li F."/>
        </authorList>
    </citation>
    <scope>NUCLEOTIDE SEQUENCE [LARGE SCALE GENOMIC DNA]</scope>
    <source>
        <strain evidence="5 7">KSW2-17</strain>
    </source>
</reference>
<dbReference type="NCBIfam" id="TIGR00095">
    <property type="entry name" value="16S rRNA (guanine(966)-N(2))-methyltransferase RsmD"/>
    <property type="match status" value="1"/>
</dbReference>
<dbReference type="OrthoDB" id="9803017at2"/>
<dbReference type="PANTHER" id="PTHR43542:SF1">
    <property type="entry name" value="METHYLTRANSFERASE"/>
    <property type="match status" value="1"/>
</dbReference>
<dbReference type="EMBL" id="RZGY01000001">
    <property type="protein sequence ID" value="RUQ85819.1"/>
    <property type="molecule type" value="Genomic_DNA"/>
</dbReference>
<dbReference type="Gene3D" id="3.40.50.150">
    <property type="entry name" value="Vaccinia Virus protein VP39"/>
    <property type="match status" value="1"/>
</dbReference>
<gene>
    <name evidence="5" type="primary">rsmD</name>
    <name evidence="4" type="ORF">CLV49_3451</name>
    <name evidence="5" type="ORF">ELQ93_02000</name>
</gene>
<evidence type="ECO:0000313" key="7">
    <source>
        <dbReference type="Proteomes" id="UP000268291"/>
    </source>
</evidence>
<dbReference type="PIRSF" id="PIRSF004553">
    <property type="entry name" value="CHP00095"/>
    <property type="match status" value="1"/>
</dbReference>
<evidence type="ECO:0000256" key="1">
    <source>
        <dbReference type="ARBA" id="ARBA00022603"/>
    </source>
</evidence>
<evidence type="ECO:0000313" key="6">
    <source>
        <dbReference type="Proteomes" id="UP000241203"/>
    </source>
</evidence>
<dbReference type="InterPro" id="IPR004398">
    <property type="entry name" value="RNA_MeTrfase_RsmD"/>
</dbReference>
<protein>
    <submittedName>
        <fullName evidence="5">16S rRNA (Guanine(966)-N(2))-methyltransferase RsmD</fullName>
        <ecNumber evidence="5">2.1.1.171</ecNumber>
    </submittedName>
    <submittedName>
        <fullName evidence="4">16S rRNA (Guanine966-N2)-methyltransferase</fullName>
    </submittedName>
</protein>
<keyword evidence="1 4" id="KW-0489">Methyltransferase</keyword>
<evidence type="ECO:0000256" key="2">
    <source>
        <dbReference type="ARBA" id="ARBA00022679"/>
    </source>
</evidence>
<keyword evidence="2 4" id="KW-0808">Transferase</keyword>
<proteinExistence type="predicted"/>
<dbReference type="PANTHER" id="PTHR43542">
    <property type="entry name" value="METHYLTRANSFERASE"/>
    <property type="match status" value="1"/>
</dbReference>
<dbReference type="GO" id="GO:0052913">
    <property type="term" value="F:16S rRNA (guanine(966)-N(2))-methyltransferase activity"/>
    <property type="evidence" value="ECO:0007669"/>
    <property type="project" value="UniProtKB-EC"/>
</dbReference>
<dbReference type="Proteomes" id="UP000241203">
    <property type="component" value="Unassembled WGS sequence"/>
</dbReference>
<dbReference type="RefSeq" id="WP_106564625.1">
    <property type="nucleotide sequence ID" value="NZ_PYAU01000001.1"/>
</dbReference>
<comment type="caution">
    <text evidence="4">The sequence shown here is derived from an EMBL/GenBank/DDBJ whole genome shotgun (WGS) entry which is preliminary data.</text>
</comment>
<feature type="compositionally biased region" description="Basic and acidic residues" evidence="3">
    <location>
        <begin position="194"/>
        <end position="204"/>
    </location>
</feature>
<keyword evidence="7" id="KW-1185">Reference proteome</keyword>
<name>A0A2P8H0Q6_9MICO</name>
<evidence type="ECO:0000313" key="4">
    <source>
        <dbReference type="EMBL" id="PSL39802.1"/>
    </source>
</evidence>
<dbReference type="CDD" id="cd02440">
    <property type="entry name" value="AdoMet_MTases"/>
    <property type="match status" value="1"/>
</dbReference>
<evidence type="ECO:0000313" key="5">
    <source>
        <dbReference type="EMBL" id="RUQ85819.1"/>
    </source>
</evidence>
<dbReference type="AlphaFoldDB" id="A0A2P8H0Q6"/>
<organism evidence="4 6">
    <name type="scientific">Labedella gwakjiensis</name>
    <dbReference type="NCBI Taxonomy" id="390269"/>
    <lineage>
        <taxon>Bacteria</taxon>
        <taxon>Bacillati</taxon>
        <taxon>Actinomycetota</taxon>
        <taxon>Actinomycetes</taxon>
        <taxon>Micrococcales</taxon>
        <taxon>Microbacteriaceae</taxon>
        <taxon>Labedella</taxon>
    </lineage>
</organism>
<reference evidence="4 6" key="1">
    <citation type="submission" date="2018-03" db="EMBL/GenBank/DDBJ databases">
        <title>Genomic Encyclopedia of Archaeal and Bacterial Type Strains, Phase II (KMG-II): from individual species to whole genera.</title>
        <authorList>
            <person name="Goeker M."/>
        </authorList>
    </citation>
    <scope>NUCLEOTIDE SEQUENCE [LARGE SCALE GENOMIC DNA]</scope>
    <source>
        <strain evidence="4 6">DSM 21548</strain>
    </source>
</reference>